<keyword evidence="1" id="KW-0812">Transmembrane</keyword>
<gene>
    <name evidence="3" type="ORF">H9L05_02570</name>
</gene>
<evidence type="ECO:0000313" key="4">
    <source>
        <dbReference type="Proteomes" id="UP000516093"/>
    </source>
</evidence>
<dbReference type="InterPro" id="IPR058514">
    <property type="entry name" value="DUF8201"/>
</dbReference>
<evidence type="ECO:0000313" key="3">
    <source>
        <dbReference type="EMBL" id="QNP52660.1"/>
    </source>
</evidence>
<feature type="transmembrane region" description="Helical" evidence="1">
    <location>
        <begin position="12"/>
        <end position="34"/>
    </location>
</feature>
<keyword evidence="1" id="KW-0472">Membrane</keyword>
<feature type="transmembrane region" description="Helical" evidence="1">
    <location>
        <begin position="55"/>
        <end position="74"/>
    </location>
</feature>
<evidence type="ECO:0000259" key="2">
    <source>
        <dbReference type="Pfam" id="PF26626"/>
    </source>
</evidence>
<accession>A0A7H0GWJ4</accession>
<proteinExistence type="predicted"/>
<dbReference type="Proteomes" id="UP000516093">
    <property type="component" value="Chromosome"/>
</dbReference>
<reference evidence="3 4" key="1">
    <citation type="submission" date="2020-08" db="EMBL/GenBank/DDBJ databases">
        <title>Genome sequence of Hymenobacter qilianensis JCM 19763T.</title>
        <authorList>
            <person name="Hyun D.-W."/>
            <person name="Bae J.-W."/>
        </authorList>
    </citation>
    <scope>NUCLEOTIDE SEQUENCE [LARGE SCALE GENOMIC DNA]</scope>
    <source>
        <strain evidence="3 4">JCM 19763</strain>
    </source>
</reference>
<protein>
    <recommendedName>
        <fullName evidence="2">DUF8201 domain-containing protein</fullName>
    </recommendedName>
</protein>
<dbReference type="KEGG" id="hqi:H9L05_02570"/>
<keyword evidence="1" id="KW-1133">Transmembrane helix</keyword>
<dbReference type="NCBIfam" id="NF047510">
    <property type="entry name" value="LIC_10190_fam"/>
    <property type="match status" value="1"/>
</dbReference>
<dbReference type="EMBL" id="CP060784">
    <property type="protein sequence ID" value="QNP52660.1"/>
    <property type="molecule type" value="Genomic_DNA"/>
</dbReference>
<keyword evidence="4" id="KW-1185">Reference proteome</keyword>
<feature type="domain" description="DUF8201" evidence="2">
    <location>
        <begin position="10"/>
        <end position="128"/>
    </location>
</feature>
<sequence>MCAGAYRGGISLSWAISSSIQLVIAGSALALMLTQRKEIAADFRRSWQAFRHPRNRYLLLASLSILAVLGIRLLHQSTLAPANFDSGLYHFQTLKWLNEYPTVPGLGNLHGRLAFNSSWFPLLSLFRYGSPAGPMYGLGAFCM</sequence>
<organism evidence="3 4">
    <name type="scientific">Hymenobacter qilianensis</name>
    <dbReference type="NCBI Taxonomy" id="1385715"/>
    <lineage>
        <taxon>Bacteria</taxon>
        <taxon>Pseudomonadati</taxon>
        <taxon>Bacteroidota</taxon>
        <taxon>Cytophagia</taxon>
        <taxon>Cytophagales</taxon>
        <taxon>Hymenobacteraceae</taxon>
        <taxon>Hymenobacter</taxon>
    </lineage>
</organism>
<dbReference type="Pfam" id="PF26626">
    <property type="entry name" value="DUF8201"/>
    <property type="match status" value="1"/>
</dbReference>
<dbReference type="AlphaFoldDB" id="A0A7H0GWJ4"/>
<evidence type="ECO:0000256" key="1">
    <source>
        <dbReference type="SAM" id="Phobius"/>
    </source>
</evidence>
<dbReference type="InterPro" id="IPR058065">
    <property type="entry name" value="LIC_10190-like"/>
</dbReference>
<name>A0A7H0GWJ4_9BACT</name>